<evidence type="ECO:0000256" key="1">
    <source>
        <dbReference type="SAM" id="Phobius"/>
    </source>
</evidence>
<evidence type="ECO:0000313" key="2">
    <source>
        <dbReference type="EMBL" id="KYZ77046.1"/>
    </source>
</evidence>
<dbReference type="AlphaFoldDB" id="A0A154BSU5"/>
<sequence>MVQGPLLLVLLAIAIALIVALISRYKVHAFLSSKKYQAHSFWMRLFVFSCRNLATSGRTL</sequence>
<dbReference type="Proteomes" id="UP000076268">
    <property type="component" value="Unassembled WGS sequence"/>
</dbReference>
<keyword evidence="3" id="KW-1185">Reference proteome</keyword>
<keyword evidence="1" id="KW-1133">Transmembrane helix</keyword>
<keyword evidence="1" id="KW-0812">Transmembrane</keyword>
<protein>
    <submittedName>
        <fullName evidence="2">Uncharacterized protein</fullName>
    </submittedName>
</protein>
<dbReference type="STRING" id="1794912.AXX12_02590"/>
<dbReference type="RefSeq" id="WP_066238649.1">
    <property type="nucleotide sequence ID" value="NZ_LSGP01000013.1"/>
</dbReference>
<name>A0A154BSU5_ANASB</name>
<feature type="transmembrane region" description="Helical" evidence="1">
    <location>
        <begin position="6"/>
        <end position="25"/>
    </location>
</feature>
<gene>
    <name evidence="2" type="ORF">AXX12_02590</name>
</gene>
<organism evidence="2 3">
    <name type="scientific">Anaerosporomusa subterranea</name>
    <dbReference type="NCBI Taxonomy" id="1794912"/>
    <lineage>
        <taxon>Bacteria</taxon>
        <taxon>Bacillati</taxon>
        <taxon>Bacillota</taxon>
        <taxon>Negativicutes</taxon>
        <taxon>Acetonemataceae</taxon>
        <taxon>Anaerosporomusa</taxon>
    </lineage>
</organism>
<evidence type="ECO:0000313" key="3">
    <source>
        <dbReference type="Proteomes" id="UP000076268"/>
    </source>
</evidence>
<reference evidence="2 3" key="1">
    <citation type="submission" date="2016-02" db="EMBL/GenBank/DDBJ databases">
        <title>Anaerosporomusa subterraneum gen. nov., sp. nov., a spore-forming obligate anaerobe isolated from saprolite.</title>
        <authorList>
            <person name="Choi J.K."/>
            <person name="Shah M."/>
            <person name="Yee N."/>
        </authorList>
    </citation>
    <scope>NUCLEOTIDE SEQUENCE [LARGE SCALE GENOMIC DNA]</scope>
    <source>
        <strain evidence="2 3">RU4</strain>
    </source>
</reference>
<dbReference type="EMBL" id="LSGP01000013">
    <property type="protein sequence ID" value="KYZ77046.1"/>
    <property type="molecule type" value="Genomic_DNA"/>
</dbReference>
<proteinExistence type="predicted"/>
<comment type="caution">
    <text evidence="2">The sequence shown here is derived from an EMBL/GenBank/DDBJ whole genome shotgun (WGS) entry which is preliminary data.</text>
</comment>
<accession>A0A154BSU5</accession>
<keyword evidence="1" id="KW-0472">Membrane</keyword>